<keyword evidence="1" id="KW-0195">Cyclin</keyword>
<proteinExistence type="inferred from homology"/>
<evidence type="ECO:0000313" key="4">
    <source>
        <dbReference type="Proteomes" id="UP000692954"/>
    </source>
</evidence>
<organism evidence="3 4">
    <name type="scientific">Paramecium sonneborni</name>
    <dbReference type="NCBI Taxonomy" id="65129"/>
    <lineage>
        <taxon>Eukaryota</taxon>
        <taxon>Sar</taxon>
        <taxon>Alveolata</taxon>
        <taxon>Ciliophora</taxon>
        <taxon>Intramacronucleata</taxon>
        <taxon>Oligohymenophorea</taxon>
        <taxon>Peniculida</taxon>
        <taxon>Parameciidae</taxon>
        <taxon>Paramecium</taxon>
    </lineage>
</organism>
<evidence type="ECO:0000259" key="2">
    <source>
        <dbReference type="SMART" id="SM00385"/>
    </source>
</evidence>
<dbReference type="OrthoDB" id="297638at2759"/>
<gene>
    <name evidence="3" type="ORF">PSON_ATCC_30995.1.T0580138</name>
</gene>
<comment type="caution">
    <text evidence="3">The sequence shown here is derived from an EMBL/GenBank/DDBJ whole genome shotgun (WGS) entry which is preliminary data.</text>
</comment>
<dbReference type="FunFam" id="1.10.472.10:FF:000279">
    <property type="entry name" value="Cyclin, N-terminal domain containing protein"/>
    <property type="match status" value="1"/>
</dbReference>
<dbReference type="PANTHER" id="PTHR10177">
    <property type="entry name" value="CYCLINS"/>
    <property type="match status" value="1"/>
</dbReference>
<accession>A0A8S1NFQ7</accession>
<evidence type="ECO:0000313" key="3">
    <source>
        <dbReference type="EMBL" id="CAD8091947.1"/>
    </source>
</evidence>
<dbReference type="InterPro" id="IPR006671">
    <property type="entry name" value="Cyclin_N"/>
</dbReference>
<dbReference type="InterPro" id="IPR013763">
    <property type="entry name" value="Cyclin-like_dom"/>
</dbReference>
<comment type="similarity">
    <text evidence="1">Belongs to the cyclin family.</text>
</comment>
<feature type="domain" description="Cyclin-like" evidence="2">
    <location>
        <begin position="145"/>
        <end position="232"/>
    </location>
</feature>
<protein>
    <recommendedName>
        <fullName evidence="2">Cyclin-like domain-containing protein</fullName>
    </recommendedName>
</protein>
<keyword evidence="4" id="KW-1185">Reference proteome</keyword>
<evidence type="ECO:0000256" key="1">
    <source>
        <dbReference type="RuleBase" id="RU000383"/>
    </source>
</evidence>
<reference evidence="3" key="1">
    <citation type="submission" date="2021-01" db="EMBL/GenBank/DDBJ databases">
        <authorList>
            <consortium name="Genoscope - CEA"/>
            <person name="William W."/>
        </authorList>
    </citation>
    <scope>NUCLEOTIDE SEQUENCE</scope>
</reference>
<dbReference type="InterPro" id="IPR039361">
    <property type="entry name" value="Cyclin"/>
</dbReference>
<name>A0A8S1NFQ7_9CILI</name>
<dbReference type="Pfam" id="PF00134">
    <property type="entry name" value="Cyclin_N"/>
    <property type="match status" value="1"/>
</dbReference>
<dbReference type="EMBL" id="CAJJDN010000058">
    <property type="protein sequence ID" value="CAD8091947.1"/>
    <property type="molecule type" value="Genomic_DNA"/>
</dbReference>
<dbReference type="SMART" id="SM00385">
    <property type="entry name" value="CYCLIN"/>
    <property type="match status" value="1"/>
</dbReference>
<dbReference type="AlphaFoldDB" id="A0A8S1NFQ7"/>
<sequence length="316" mass="38022">MNQKQITNHNKLEFDKIQLAFNRNRVRSVFSDISNLEFSCVTIQGKHNYNIIKEQQKSQTTKRRNAIIPCQIKIPTLFNSYPEYQQQINKISKCSSLEKPILWYLQTYDQEIKQYEREIEQRKYDSNFDISQHCFTEQQFEKALDWMIYQIYRFESFSYESLFKTIELVHLYLSKTKQVRFKDLELISGCCIYLSSKLVDLNPIYIEDLINQVLECRFDNEQVLRQEKQICQVLNYNLLCTCSLQIVYRILQEIRYEMEQFYDAGKIESIKRQVLDNLLLMEFGNKFRQISQCNRAVSCILLTMIENKIDRRIVII</sequence>
<dbReference type="Proteomes" id="UP000692954">
    <property type="component" value="Unassembled WGS sequence"/>
</dbReference>